<dbReference type="SMART" id="SM00487">
    <property type="entry name" value="DEXDc"/>
    <property type="match status" value="1"/>
</dbReference>
<dbReference type="Proteomes" id="UP001228636">
    <property type="component" value="Unassembled WGS sequence"/>
</dbReference>
<keyword evidence="13" id="KW-1185">Reference proteome</keyword>
<dbReference type="InterPro" id="IPR027417">
    <property type="entry name" value="P-loop_NTPase"/>
</dbReference>
<dbReference type="InterPro" id="IPR050079">
    <property type="entry name" value="DEAD_box_RNA_helicase"/>
</dbReference>
<dbReference type="GO" id="GO:0003676">
    <property type="term" value="F:nucleic acid binding"/>
    <property type="evidence" value="ECO:0007669"/>
    <property type="project" value="InterPro"/>
</dbReference>
<dbReference type="PROSITE" id="PS51192">
    <property type="entry name" value="HELICASE_ATP_BIND_1"/>
    <property type="match status" value="1"/>
</dbReference>
<dbReference type="RefSeq" id="WP_165731833.1">
    <property type="nucleotide sequence ID" value="NZ_CP019336.1"/>
</dbReference>
<evidence type="ECO:0000256" key="4">
    <source>
        <dbReference type="ARBA" id="ARBA00022840"/>
    </source>
</evidence>
<organism evidence="12 14">
    <name type="scientific">Polaribacter sejongensis</name>
    <dbReference type="NCBI Taxonomy" id="985043"/>
    <lineage>
        <taxon>Bacteria</taxon>
        <taxon>Pseudomonadati</taxon>
        <taxon>Bacteroidota</taxon>
        <taxon>Flavobacteriia</taxon>
        <taxon>Flavobacteriales</taxon>
        <taxon>Flavobacteriaceae</taxon>
    </lineage>
</organism>
<evidence type="ECO:0000256" key="2">
    <source>
        <dbReference type="ARBA" id="ARBA00022801"/>
    </source>
</evidence>
<evidence type="ECO:0000259" key="8">
    <source>
        <dbReference type="PROSITE" id="PS51192"/>
    </source>
</evidence>
<dbReference type="InterPro" id="IPR014014">
    <property type="entry name" value="RNA_helicase_DEAD_Q_motif"/>
</dbReference>
<dbReference type="PANTHER" id="PTHR47959:SF13">
    <property type="entry name" value="ATP-DEPENDENT RNA HELICASE RHLE"/>
    <property type="match status" value="1"/>
</dbReference>
<sequence length="452" mass="51713">MTFQDLGISNQLQYAIDDLGYVTPTPIQEQAFSVVRSGKDVVGIAQTGTGKTFAYMMPILQELKFSKQQHPRVLVLVPTRELVLQVVEQIEQLSKYINTRVLGVYGGANINTQKQAILQGQDIIVATPGRLYDLALSNALKLKSIQKLVIDEVDVMLDLGFRFQLMNIFDVIPERRQNVLFSATMTEDVDLLIYDFFKNPEKISVAVSGTPLDNIEQVSYNLPNFFTKVNLLHELLADKETYNKVLIFVGFKRTADLLFKHLQEVFNDEMCVIHSNKTQNYRIRSIKQFDEGKNRILLATDVMARGLDFDNVSHVINFDTPEFPENYMHRIGRTGRAERAGKTILFSTPKEQETKKGIEELMNYEIPVLDLPEDLEISKLLTEDERPKEDQGISKNRTSLEYVPGPAFHEKSEKNSQINLGGSYRREIAAKYKKPKTRGDKNYNKHNKKKKK</sequence>
<dbReference type="Gene3D" id="3.40.50.300">
    <property type="entry name" value="P-loop containing nucleotide triphosphate hydrolases"/>
    <property type="match status" value="2"/>
</dbReference>
<keyword evidence="4" id="KW-0067">ATP-binding</keyword>
<feature type="short sequence motif" description="Q motif" evidence="6">
    <location>
        <begin position="1"/>
        <end position="29"/>
    </location>
</feature>
<evidence type="ECO:0000313" key="11">
    <source>
        <dbReference type="EMBL" id="AUC21221.1"/>
    </source>
</evidence>
<dbReference type="PROSITE" id="PS51195">
    <property type="entry name" value="Q_MOTIF"/>
    <property type="match status" value="1"/>
</dbReference>
<evidence type="ECO:0000256" key="3">
    <source>
        <dbReference type="ARBA" id="ARBA00022806"/>
    </source>
</evidence>
<reference evidence="11 13" key="2">
    <citation type="submission" date="2017-02" db="EMBL/GenBank/DDBJ databases">
        <title>Trade-off between light-utilization and light-protection in marine flavobacteria.</title>
        <authorList>
            <person name="Kumagai Y."/>
            <person name="Yoshizawa S."/>
            <person name="Kogure K."/>
            <person name="Iwasaki W."/>
        </authorList>
    </citation>
    <scope>NUCLEOTIDE SEQUENCE [LARGE SCALE GENOMIC DNA]</scope>
    <source>
        <strain evidence="11 13">KCTC 23670</strain>
    </source>
</reference>
<evidence type="ECO:0000259" key="9">
    <source>
        <dbReference type="PROSITE" id="PS51194"/>
    </source>
</evidence>
<evidence type="ECO:0000313" key="12">
    <source>
        <dbReference type="EMBL" id="MDN3620595.1"/>
    </source>
</evidence>
<name>A0AAJ1QYR6_9FLAO</name>
<evidence type="ECO:0000256" key="5">
    <source>
        <dbReference type="ARBA" id="ARBA00038437"/>
    </source>
</evidence>
<dbReference type="Proteomes" id="UP000232721">
    <property type="component" value="Chromosome"/>
</dbReference>
<evidence type="ECO:0000256" key="7">
    <source>
        <dbReference type="SAM" id="MobiDB-lite"/>
    </source>
</evidence>
<dbReference type="SMART" id="SM00490">
    <property type="entry name" value="HELICc"/>
    <property type="match status" value="1"/>
</dbReference>
<dbReference type="PANTHER" id="PTHR47959">
    <property type="entry name" value="ATP-DEPENDENT RNA HELICASE RHLE-RELATED"/>
    <property type="match status" value="1"/>
</dbReference>
<dbReference type="InterPro" id="IPR001650">
    <property type="entry name" value="Helicase_C-like"/>
</dbReference>
<evidence type="ECO:0000313" key="14">
    <source>
        <dbReference type="Proteomes" id="UP001228636"/>
    </source>
</evidence>
<proteinExistence type="inferred from homology"/>
<dbReference type="EMBL" id="JAUFQH010000012">
    <property type="protein sequence ID" value="MDN3620595.1"/>
    <property type="molecule type" value="Genomic_DNA"/>
</dbReference>
<reference evidence="12 14" key="1">
    <citation type="journal article" date="2014" name="Int. J. Syst. Evol. Microbiol.">
        <title>Complete genome sequence of Corynebacterium casei LMG S-19264T (=DSM 44701T), isolated from a smear-ripened cheese.</title>
        <authorList>
            <consortium name="US DOE Joint Genome Institute (JGI-PGF)"/>
            <person name="Walter F."/>
            <person name="Albersmeier A."/>
            <person name="Kalinowski J."/>
            <person name="Ruckert C."/>
        </authorList>
    </citation>
    <scope>NUCLEOTIDE SEQUENCE [LARGE SCALE GENOMIC DNA]</scope>
    <source>
        <strain evidence="12 14">CECT 8670</strain>
    </source>
</reference>
<dbReference type="PROSITE" id="PS51194">
    <property type="entry name" value="HELICASE_CTER"/>
    <property type="match status" value="1"/>
</dbReference>
<gene>
    <name evidence="11" type="ORF">BTO15_03460</name>
    <name evidence="12" type="ORF">QWY81_14110</name>
</gene>
<dbReference type="Pfam" id="PF00270">
    <property type="entry name" value="DEAD"/>
    <property type="match status" value="1"/>
</dbReference>
<accession>A0AAJ1QYR6</accession>
<dbReference type="SUPFAM" id="SSF52540">
    <property type="entry name" value="P-loop containing nucleoside triphosphate hydrolases"/>
    <property type="match status" value="2"/>
</dbReference>
<feature type="domain" description="DEAD-box RNA helicase Q" evidence="10">
    <location>
        <begin position="1"/>
        <end position="29"/>
    </location>
</feature>
<evidence type="ECO:0000256" key="6">
    <source>
        <dbReference type="PROSITE-ProRule" id="PRU00552"/>
    </source>
</evidence>
<feature type="compositionally biased region" description="Basic and acidic residues" evidence="7">
    <location>
        <begin position="383"/>
        <end position="392"/>
    </location>
</feature>
<keyword evidence="1" id="KW-0547">Nucleotide-binding</keyword>
<dbReference type="InterPro" id="IPR011545">
    <property type="entry name" value="DEAD/DEAH_box_helicase_dom"/>
</dbReference>
<dbReference type="AlphaFoldDB" id="A0AAJ1QYR6"/>
<dbReference type="GO" id="GO:0003724">
    <property type="term" value="F:RNA helicase activity"/>
    <property type="evidence" value="ECO:0007669"/>
    <property type="project" value="InterPro"/>
</dbReference>
<dbReference type="Pfam" id="PF00271">
    <property type="entry name" value="Helicase_C"/>
    <property type="match status" value="1"/>
</dbReference>
<protein>
    <submittedName>
        <fullName evidence="12">DEAD/DEAH box helicase</fullName>
        <ecNumber evidence="12">3.6.4.-</ecNumber>
    </submittedName>
</protein>
<dbReference type="CDD" id="cd18787">
    <property type="entry name" value="SF2_C_DEAD"/>
    <property type="match status" value="1"/>
</dbReference>
<feature type="domain" description="Helicase ATP-binding" evidence="8">
    <location>
        <begin position="32"/>
        <end position="203"/>
    </location>
</feature>
<keyword evidence="2 12" id="KW-0378">Hydrolase</keyword>
<dbReference type="EC" id="3.6.4.-" evidence="12"/>
<feature type="domain" description="Helicase C-terminal" evidence="9">
    <location>
        <begin position="230"/>
        <end position="377"/>
    </location>
</feature>
<keyword evidence="3 12" id="KW-0347">Helicase</keyword>
<dbReference type="GO" id="GO:0005829">
    <property type="term" value="C:cytosol"/>
    <property type="evidence" value="ECO:0007669"/>
    <property type="project" value="TreeGrafter"/>
</dbReference>
<dbReference type="InterPro" id="IPR014001">
    <property type="entry name" value="Helicase_ATP-bd"/>
</dbReference>
<comment type="similarity">
    <text evidence="5">Belongs to the DEAD box helicase family.</text>
</comment>
<dbReference type="EMBL" id="CP019336">
    <property type="protein sequence ID" value="AUC21221.1"/>
    <property type="molecule type" value="Genomic_DNA"/>
</dbReference>
<evidence type="ECO:0000259" key="10">
    <source>
        <dbReference type="PROSITE" id="PS51195"/>
    </source>
</evidence>
<dbReference type="InterPro" id="IPR044742">
    <property type="entry name" value="DEAD/DEAH_RhlB"/>
</dbReference>
<dbReference type="CDD" id="cd00268">
    <property type="entry name" value="DEADc"/>
    <property type="match status" value="1"/>
</dbReference>
<reference evidence="12" key="3">
    <citation type="submission" date="2023-06" db="EMBL/GenBank/DDBJ databases">
        <authorList>
            <person name="Lucena T."/>
            <person name="Sun Q."/>
        </authorList>
    </citation>
    <scope>NUCLEOTIDE SEQUENCE</scope>
    <source>
        <strain evidence="12">CECT 8670</strain>
    </source>
</reference>
<dbReference type="GO" id="GO:0016787">
    <property type="term" value="F:hydrolase activity"/>
    <property type="evidence" value="ECO:0007669"/>
    <property type="project" value="UniProtKB-KW"/>
</dbReference>
<evidence type="ECO:0000256" key="1">
    <source>
        <dbReference type="ARBA" id="ARBA00022741"/>
    </source>
</evidence>
<dbReference type="GO" id="GO:0005524">
    <property type="term" value="F:ATP binding"/>
    <property type="evidence" value="ECO:0007669"/>
    <property type="project" value="UniProtKB-KW"/>
</dbReference>
<evidence type="ECO:0000313" key="13">
    <source>
        <dbReference type="Proteomes" id="UP000232721"/>
    </source>
</evidence>
<feature type="region of interest" description="Disordered" evidence="7">
    <location>
        <begin position="383"/>
        <end position="452"/>
    </location>
</feature>